<dbReference type="AlphaFoldDB" id="A0A368SIA2"/>
<protein>
    <submittedName>
        <fullName evidence="2">Uncharacterized protein</fullName>
    </submittedName>
</protein>
<feature type="region of interest" description="Disordered" evidence="1">
    <location>
        <begin position="21"/>
        <end position="55"/>
    </location>
</feature>
<dbReference type="EMBL" id="CM003536">
    <property type="protein sequence ID" value="RCV42169.1"/>
    <property type="molecule type" value="Genomic_DNA"/>
</dbReference>
<evidence type="ECO:0000313" key="2">
    <source>
        <dbReference type="EMBL" id="RCV42169.1"/>
    </source>
</evidence>
<reference evidence="2" key="1">
    <citation type="journal article" date="2012" name="Nat. Biotechnol.">
        <title>Reference genome sequence of the model plant Setaria.</title>
        <authorList>
            <person name="Bennetzen J.L."/>
            <person name="Schmutz J."/>
            <person name="Wang H."/>
            <person name="Percifield R."/>
            <person name="Hawkins J."/>
            <person name="Pontaroli A.C."/>
            <person name="Estep M."/>
            <person name="Feng L."/>
            <person name="Vaughn J.N."/>
            <person name="Grimwood J."/>
            <person name="Jenkins J."/>
            <person name="Barry K."/>
            <person name="Lindquist E."/>
            <person name="Hellsten U."/>
            <person name="Deshpande S."/>
            <person name="Wang X."/>
            <person name="Wu X."/>
            <person name="Mitros T."/>
            <person name="Triplett J."/>
            <person name="Yang X."/>
            <person name="Ye C.Y."/>
            <person name="Mauro-Herrera M."/>
            <person name="Wang L."/>
            <person name="Li P."/>
            <person name="Sharma M."/>
            <person name="Sharma R."/>
            <person name="Ronald P.C."/>
            <person name="Panaud O."/>
            <person name="Kellogg E.A."/>
            <person name="Brutnell T.P."/>
            <person name="Doust A.N."/>
            <person name="Tuskan G.A."/>
            <person name="Rokhsar D."/>
            <person name="Devos K.M."/>
        </authorList>
    </citation>
    <scope>NUCLEOTIDE SEQUENCE [LARGE SCALE GENOMIC DNA]</scope>
    <source>
        <strain evidence="2">Yugu1</strain>
    </source>
</reference>
<evidence type="ECO:0000256" key="1">
    <source>
        <dbReference type="SAM" id="MobiDB-lite"/>
    </source>
</evidence>
<proteinExistence type="predicted"/>
<reference evidence="2" key="2">
    <citation type="submission" date="2015-07" db="EMBL/GenBank/DDBJ databases">
        <authorList>
            <person name="Noorani M."/>
        </authorList>
    </citation>
    <scope>NUCLEOTIDE SEQUENCE</scope>
    <source>
        <strain evidence="2">Yugu1</strain>
    </source>
</reference>
<sequence>MPHPKEAWGFAVLVPLPATPFPGATEPLSQGSCGRSERRRCRGPPPRGSPSSTPPTIFLEFGLTMASGSSFRCGGGGCGCWGGISTTS</sequence>
<organism evidence="2">
    <name type="scientific">Setaria italica</name>
    <name type="common">Foxtail millet</name>
    <name type="synonym">Panicum italicum</name>
    <dbReference type="NCBI Taxonomy" id="4555"/>
    <lineage>
        <taxon>Eukaryota</taxon>
        <taxon>Viridiplantae</taxon>
        <taxon>Streptophyta</taxon>
        <taxon>Embryophyta</taxon>
        <taxon>Tracheophyta</taxon>
        <taxon>Spermatophyta</taxon>
        <taxon>Magnoliopsida</taxon>
        <taxon>Liliopsida</taxon>
        <taxon>Poales</taxon>
        <taxon>Poaceae</taxon>
        <taxon>PACMAD clade</taxon>
        <taxon>Panicoideae</taxon>
        <taxon>Panicodae</taxon>
        <taxon>Paniceae</taxon>
        <taxon>Cenchrinae</taxon>
        <taxon>Setaria</taxon>
    </lineage>
</organism>
<name>A0A368SIA2_SETIT</name>
<gene>
    <name evidence="2" type="ORF">SETIT_9G194500v2</name>
</gene>
<accession>A0A368SIA2</accession>